<keyword evidence="4 5" id="KW-0274">FAD</keyword>
<protein>
    <submittedName>
        <fullName evidence="10">DNA alkylation response protein</fullName>
    </submittedName>
</protein>
<evidence type="ECO:0000256" key="6">
    <source>
        <dbReference type="SAM" id="MobiDB-lite"/>
    </source>
</evidence>
<comment type="similarity">
    <text evidence="2 5">Belongs to the acyl-CoA dehydrogenase family.</text>
</comment>
<evidence type="ECO:0000313" key="10">
    <source>
        <dbReference type="EMBL" id="MXN64165.1"/>
    </source>
</evidence>
<comment type="caution">
    <text evidence="10">The sequence shown here is derived from an EMBL/GenBank/DDBJ whole genome shotgun (WGS) entry which is preliminary data.</text>
</comment>
<proteinExistence type="inferred from homology"/>
<dbReference type="EMBL" id="WUMV01000002">
    <property type="protein sequence ID" value="MXN64165.1"/>
    <property type="molecule type" value="Genomic_DNA"/>
</dbReference>
<dbReference type="GO" id="GO:0003995">
    <property type="term" value="F:acyl-CoA dehydrogenase activity"/>
    <property type="evidence" value="ECO:0007669"/>
    <property type="project" value="InterPro"/>
</dbReference>
<dbReference type="InterPro" id="IPR052904">
    <property type="entry name" value="Acyl-CoA_dehydrogenase-like"/>
</dbReference>
<feature type="domain" description="Adaptive response protein AidB N-terminal" evidence="9">
    <location>
        <begin position="41"/>
        <end position="198"/>
    </location>
</feature>
<dbReference type="AlphaFoldDB" id="A0A7X3LSB1"/>
<evidence type="ECO:0000256" key="4">
    <source>
        <dbReference type="ARBA" id="ARBA00022827"/>
    </source>
</evidence>
<dbReference type="PANTHER" id="PTHR42707">
    <property type="entry name" value="ACYL-COA DEHYDROGENASE"/>
    <property type="match status" value="1"/>
</dbReference>
<dbReference type="RefSeq" id="WP_160774418.1">
    <property type="nucleotide sequence ID" value="NZ_WUMV01000002.1"/>
</dbReference>
<feature type="domain" description="Acyl-CoA oxidase/dehydrogenase middle" evidence="8">
    <location>
        <begin position="214"/>
        <end position="307"/>
    </location>
</feature>
<sequence length="577" mass="62962">MSDQDSAVDSNPQAGNEAVDEPQAPAAAPAVERFRTHEVTNQPSPYAGYNLFDGDPLLIAALGNMLDEQAEGELSALGRFWGSNEAQEFGRLANRHPPVLHTHDAYGNRLETVDFHPAYHALMRRSAEAGLHMAMVDDDEARTGRRHSLRAAAFYMTTQTDAGHLCPITMTNAAGAVLKHEPSVAQEWLPRIRARKYDHRFRPAAEKTGVTLGMGFTEKQGGTDLRRITTTAVPAEDGTYRVTGHKWFMSAPMSDAFVVLARTEEGPTAFLLPRFTPDGKVNDIRVRRLKNKLGNHSNASSEVEFEDAYAERIGPEGAGIRTVIDMITPTRIDCAVGSAGLMRAAAARTVHHVRERVAFGSTLFEQPLMMRVIGDMSLDVAAATALVIRLARAMDRAAESEVDAAYLRLMTPAVKYWVCKIAPSLIYEAMECLGGNGYTEDFDLARLYREAPVNAIWEGSGNVMALDVVRALGREAETLDLVLEEIEKTLGATGPVSINVLRAAAKACVDDPGSSRILTEQLALTGAAAALREVAPAVLSDAFIESRLAGQWRSTYGMLDARFDLKGLVDWLYPPKR</sequence>
<gene>
    <name evidence="10" type="ORF">GR183_04560</name>
</gene>
<keyword evidence="3 5" id="KW-0285">Flavoprotein</keyword>
<evidence type="ECO:0000256" key="1">
    <source>
        <dbReference type="ARBA" id="ARBA00001974"/>
    </source>
</evidence>
<evidence type="ECO:0000313" key="11">
    <source>
        <dbReference type="Proteomes" id="UP000433101"/>
    </source>
</evidence>
<evidence type="ECO:0000256" key="5">
    <source>
        <dbReference type="RuleBase" id="RU362125"/>
    </source>
</evidence>
<organism evidence="10 11">
    <name type="scientific">Stappia sediminis</name>
    <dbReference type="NCBI Taxonomy" id="2692190"/>
    <lineage>
        <taxon>Bacteria</taxon>
        <taxon>Pseudomonadati</taxon>
        <taxon>Pseudomonadota</taxon>
        <taxon>Alphaproteobacteria</taxon>
        <taxon>Hyphomicrobiales</taxon>
        <taxon>Stappiaceae</taxon>
        <taxon>Stappia</taxon>
    </lineage>
</organism>
<evidence type="ECO:0000256" key="3">
    <source>
        <dbReference type="ARBA" id="ARBA00022630"/>
    </source>
</evidence>
<dbReference type="InterPro" id="IPR041504">
    <property type="entry name" value="AidB_N"/>
</dbReference>
<dbReference type="Proteomes" id="UP000433101">
    <property type="component" value="Unassembled WGS sequence"/>
</dbReference>
<dbReference type="InterPro" id="IPR036250">
    <property type="entry name" value="AcylCo_DH-like_C"/>
</dbReference>
<dbReference type="Gene3D" id="1.20.140.10">
    <property type="entry name" value="Butyryl-CoA Dehydrogenase, subunit A, domain 3"/>
    <property type="match status" value="1"/>
</dbReference>
<dbReference type="Pfam" id="PF02770">
    <property type="entry name" value="Acyl-CoA_dh_M"/>
    <property type="match status" value="1"/>
</dbReference>
<dbReference type="PROSITE" id="PS00073">
    <property type="entry name" value="ACYL_COA_DH_2"/>
    <property type="match status" value="1"/>
</dbReference>
<comment type="cofactor">
    <cofactor evidence="1 5">
        <name>FAD</name>
        <dbReference type="ChEBI" id="CHEBI:57692"/>
    </cofactor>
</comment>
<evidence type="ECO:0000256" key="2">
    <source>
        <dbReference type="ARBA" id="ARBA00009347"/>
    </source>
</evidence>
<dbReference type="InterPro" id="IPR009075">
    <property type="entry name" value="AcylCo_DH/oxidase_C"/>
</dbReference>
<dbReference type="Gene3D" id="2.40.110.20">
    <property type="match status" value="1"/>
</dbReference>
<evidence type="ECO:0000259" key="9">
    <source>
        <dbReference type="Pfam" id="PF18158"/>
    </source>
</evidence>
<dbReference type="SUPFAM" id="SSF47203">
    <property type="entry name" value="Acyl-CoA dehydrogenase C-terminal domain-like"/>
    <property type="match status" value="1"/>
</dbReference>
<keyword evidence="5" id="KW-0560">Oxidoreductase</keyword>
<feature type="region of interest" description="Disordered" evidence="6">
    <location>
        <begin position="1"/>
        <end position="27"/>
    </location>
</feature>
<dbReference type="Pfam" id="PF00441">
    <property type="entry name" value="Acyl-CoA_dh_1"/>
    <property type="match status" value="1"/>
</dbReference>
<dbReference type="InterPro" id="IPR006089">
    <property type="entry name" value="Acyl-CoA_DH_CS"/>
</dbReference>
<reference evidence="10 11" key="1">
    <citation type="submission" date="2019-12" db="EMBL/GenBank/DDBJ databases">
        <authorList>
            <person name="Li M."/>
        </authorList>
    </citation>
    <scope>NUCLEOTIDE SEQUENCE [LARGE SCALE GENOMIC DNA]</scope>
    <source>
        <strain evidence="10 11">GBMRC 2046</strain>
    </source>
</reference>
<feature type="domain" description="Acyl-CoA dehydrogenase/oxidase C-terminal" evidence="7">
    <location>
        <begin position="317"/>
        <end position="472"/>
    </location>
</feature>
<dbReference type="SUPFAM" id="SSF56645">
    <property type="entry name" value="Acyl-CoA dehydrogenase NM domain-like"/>
    <property type="match status" value="1"/>
</dbReference>
<dbReference type="InterPro" id="IPR009100">
    <property type="entry name" value="AcylCoA_DH/oxidase_NM_dom_sf"/>
</dbReference>
<keyword evidence="11" id="KW-1185">Reference proteome</keyword>
<accession>A0A7X3LSB1</accession>
<evidence type="ECO:0000259" key="8">
    <source>
        <dbReference type="Pfam" id="PF02770"/>
    </source>
</evidence>
<dbReference type="Gene3D" id="6.10.250.600">
    <property type="match status" value="1"/>
</dbReference>
<evidence type="ECO:0000259" key="7">
    <source>
        <dbReference type="Pfam" id="PF00441"/>
    </source>
</evidence>
<dbReference type="InterPro" id="IPR006091">
    <property type="entry name" value="Acyl-CoA_Oxase/DH_mid-dom"/>
</dbReference>
<feature type="compositionally biased region" description="Polar residues" evidence="6">
    <location>
        <begin position="1"/>
        <end position="14"/>
    </location>
</feature>
<dbReference type="Pfam" id="PF18158">
    <property type="entry name" value="AidB_N"/>
    <property type="match status" value="1"/>
</dbReference>
<dbReference type="PANTHER" id="PTHR42707:SF3">
    <property type="entry name" value="ACYL-COA DEHYDROGENASE AIDB-RELATED"/>
    <property type="match status" value="1"/>
</dbReference>
<name>A0A7X3LSB1_9HYPH</name>